<dbReference type="EMBL" id="AAGQTM010000021">
    <property type="protein sequence ID" value="EBQ9796183.1"/>
    <property type="molecule type" value="Genomic_DNA"/>
</dbReference>
<sequence length="111" mass="12285">MHHLFTLPASLTAFIQSLDAPPRPDDTHHPVTWLEPGAENTTGTGPHPYPPSVTWLAARDAYMGHVMTCPHCVTHGPKIPHHCPAGAELRRQYDATPFDDHAKNQPDNKIK</sequence>
<dbReference type="AlphaFoldDB" id="A0A5J0S6K9"/>
<gene>
    <name evidence="2" type="ORF">DM035_18720</name>
</gene>
<evidence type="ECO:0000256" key="1">
    <source>
        <dbReference type="SAM" id="MobiDB-lite"/>
    </source>
</evidence>
<name>A0A5J0S6K9_SALET</name>
<proteinExistence type="predicted"/>
<feature type="region of interest" description="Disordered" evidence="1">
    <location>
        <begin position="18"/>
        <end position="50"/>
    </location>
</feature>
<evidence type="ECO:0000313" key="2">
    <source>
        <dbReference type="EMBL" id="EBQ9796183.1"/>
    </source>
</evidence>
<protein>
    <submittedName>
        <fullName evidence="2">Uncharacterized protein</fullName>
    </submittedName>
</protein>
<reference evidence="2" key="1">
    <citation type="submission" date="2018-06" db="EMBL/GenBank/DDBJ databases">
        <authorList>
            <person name="Ashton P.M."/>
            <person name="Dallman T."/>
            <person name="Nair S."/>
            <person name="De Pinna E."/>
            <person name="Peters T."/>
            <person name="Grant K."/>
        </authorList>
    </citation>
    <scope>NUCLEOTIDE SEQUENCE</scope>
    <source>
        <strain evidence="2">430336</strain>
    </source>
</reference>
<organism evidence="2">
    <name type="scientific">Salmonella enterica subsp. enterica serovar Kottbus</name>
    <dbReference type="NCBI Taxonomy" id="224727"/>
    <lineage>
        <taxon>Bacteria</taxon>
        <taxon>Pseudomonadati</taxon>
        <taxon>Pseudomonadota</taxon>
        <taxon>Gammaproteobacteria</taxon>
        <taxon>Enterobacterales</taxon>
        <taxon>Enterobacteriaceae</taxon>
        <taxon>Salmonella</taxon>
    </lineage>
</organism>
<comment type="caution">
    <text evidence="2">The sequence shown here is derived from an EMBL/GenBank/DDBJ whole genome shotgun (WGS) entry which is preliminary data.</text>
</comment>
<accession>A0A5J0S6K9</accession>